<sequence>MTNFRNRVFTALVINILLVVSGVLGKLTCDLTHPSGLQWDVFYGQNYNVVSQFCSQQGRDEANALSWKVDIKGNRQPAIAERSPPVTPNTYKEYRVTLIWTPDKGFASGSCSRSCLQTYQNIAQSYCGHTGGESNIMAKNGTSDIGCGQYSWLITEAVSSPTTLSHEPSRPTRTENTSSRIAEETAVG</sequence>
<keyword evidence="2" id="KW-0732">Signal</keyword>
<dbReference type="STRING" id="1173701.A0A066Y0R6"/>
<dbReference type="OrthoDB" id="4850688at2759"/>
<comment type="caution">
    <text evidence="3">The sequence shown here is derived from an EMBL/GenBank/DDBJ whole genome shotgun (WGS) entry which is preliminary data.</text>
</comment>
<accession>A0A066Y0R6</accession>
<gene>
    <name evidence="3" type="ORF">CSUB01_12157</name>
</gene>
<name>A0A066Y0R6_COLSU</name>
<protein>
    <submittedName>
        <fullName evidence="3">Uncharacterized protein</fullName>
    </submittedName>
</protein>
<dbReference type="AlphaFoldDB" id="A0A066Y0R6"/>
<evidence type="ECO:0000313" key="3">
    <source>
        <dbReference type="EMBL" id="KDN71800.1"/>
    </source>
</evidence>
<dbReference type="eggNOG" id="ENOG502SPKB">
    <property type="taxonomic scope" value="Eukaryota"/>
</dbReference>
<reference evidence="4" key="1">
    <citation type="journal article" date="2014" name="Genome Announc.">
        <title>Draft genome sequence of Colletotrichum sublineola, a destructive pathogen of cultivated sorghum.</title>
        <authorList>
            <person name="Baroncelli R."/>
            <person name="Sanz-Martin J.M."/>
            <person name="Rech G.E."/>
            <person name="Sukno S.A."/>
            <person name="Thon M.R."/>
        </authorList>
    </citation>
    <scope>NUCLEOTIDE SEQUENCE [LARGE SCALE GENOMIC DNA]</scope>
    <source>
        <strain evidence="4">TX430BB</strain>
    </source>
</reference>
<proteinExistence type="predicted"/>
<feature type="signal peptide" evidence="2">
    <location>
        <begin position="1"/>
        <end position="25"/>
    </location>
</feature>
<feature type="chain" id="PRO_5001630912" evidence="2">
    <location>
        <begin position="26"/>
        <end position="188"/>
    </location>
</feature>
<dbReference type="HOGENOM" id="CLU_1440971_0_0_1"/>
<feature type="region of interest" description="Disordered" evidence="1">
    <location>
        <begin position="160"/>
        <end position="188"/>
    </location>
</feature>
<dbReference type="EMBL" id="JMSE01000120">
    <property type="protein sequence ID" value="KDN71800.1"/>
    <property type="molecule type" value="Genomic_DNA"/>
</dbReference>
<evidence type="ECO:0000256" key="2">
    <source>
        <dbReference type="SAM" id="SignalP"/>
    </source>
</evidence>
<evidence type="ECO:0000313" key="4">
    <source>
        <dbReference type="Proteomes" id="UP000027238"/>
    </source>
</evidence>
<organism evidence="3 4">
    <name type="scientific">Colletotrichum sublineola</name>
    <name type="common">Sorghum anthracnose fungus</name>
    <dbReference type="NCBI Taxonomy" id="1173701"/>
    <lineage>
        <taxon>Eukaryota</taxon>
        <taxon>Fungi</taxon>
        <taxon>Dikarya</taxon>
        <taxon>Ascomycota</taxon>
        <taxon>Pezizomycotina</taxon>
        <taxon>Sordariomycetes</taxon>
        <taxon>Hypocreomycetidae</taxon>
        <taxon>Glomerellales</taxon>
        <taxon>Glomerellaceae</taxon>
        <taxon>Colletotrichum</taxon>
        <taxon>Colletotrichum graminicola species complex</taxon>
    </lineage>
</organism>
<evidence type="ECO:0000256" key="1">
    <source>
        <dbReference type="SAM" id="MobiDB-lite"/>
    </source>
</evidence>
<dbReference type="Proteomes" id="UP000027238">
    <property type="component" value="Unassembled WGS sequence"/>
</dbReference>
<keyword evidence="4" id="KW-1185">Reference proteome</keyword>